<proteinExistence type="predicted"/>
<gene>
    <name evidence="5" type="ORF">D0962_04480</name>
</gene>
<dbReference type="SUPFAM" id="SSF46689">
    <property type="entry name" value="Homeodomain-like"/>
    <property type="match status" value="2"/>
</dbReference>
<sequence>MADLALTFSTSNLSEMFAEAQQQTGAACQSNVLESVYTLEKPFGRLTYRCIRLRQGLELSINQLQLEENLRVIQTTQNYSALGLSFCIMGEFRGQYQGSSAVQCAGPSKNFLGLSQGDFRFITDYSAKHPIYMLTINVSPEWLGELCPETIERESLGKTVNVQTSQAKILGTIGWTTPTMLAAVQQILACPYQGKVKQLYLESKTLELLALKLEQMGQPELSEDNKITLKTDDVHRLYQAREILLTDLEHPPSIIELARRVGINDFKLKRGFRQIFGTTVFGCLYDYRMERAKQLLDTHNLKVAQIAQTVGYANPSQFSAAFKRKFGFSPKNYRSQRQAL</sequence>
<dbReference type="InterPro" id="IPR009057">
    <property type="entry name" value="Homeodomain-like_sf"/>
</dbReference>
<dbReference type="PANTHER" id="PTHR47893:SF1">
    <property type="entry name" value="REGULATORY PROTEIN PCHR"/>
    <property type="match status" value="1"/>
</dbReference>
<organism evidence="5 6">
    <name type="scientific">Adonisia turfae CCMR0082</name>
    <dbReference type="NCBI Taxonomy" id="2304604"/>
    <lineage>
        <taxon>Bacteria</taxon>
        <taxon>Bacillati</taxon>
        <taxon>Cyanobacteriota</taxon>
        <taxon>Adonisia</taxon>
        <taxon>Adonisia turfae</taxon>
    </lineage>
</organism>
<keyword evidence="3" id="KW-0804">Transcription</keyword>
<dbReference type="SMART" id="SM00342">
    <property type="entry name" value="HTH_ARAC"/>
    <property type="match status" value="1"/>
</dbReference>
<dbReference type="PANTHER" id="PTHR47893">
    <property type="entry name" value="REGULATORY PROTEIN PCHR"/>
    <property type="match status" value="1"/>
</dbReference>
<dbReference type="PRINTS" id="PR00032">
    <property type="entry name" value="HTHARAC"/>
</dbReference>
<evidence type="ECO:0000256" key="3">
    <source>
        <dbReference type="ARBA" id="ARBA00023163"/>
    </source>
</evidence>
<name>A0A6M0S0Q5_9CYAN</name>
<evidence type="ECO:0000313" key="5">
    <source>
        <dbReference type="EMBL" id="NEZ62037.1"/>
    </source>
</evidence>
<dbReference type="InterPro" id="IPR020449">
    <property type="entry name" value="Tscrpt_reg_AraC-type_HTH"/>
</dbReference>
<comment type="caution">
    <text evidence="5">The sequence shown here is derived from an EMBL/GenBank/DDBJ whole genome shotgun (WGS) entry which is preliminary data.</text>
</comment>
<dbReference type="GO" id="GO:0003700">
    <property type="term" value="F:DNA-binding transcription factor activity"/>
    <property type="evidence" value="ECO:0007669"/>
    <property type="project" value="InterPro"/>
</dbReference>
<dbReference type="PROSITE" id="PS00041">
    <property type="entry name" value="HTH_ARAC_FAMILY_1"/>
    <property type="match status" value="1"/>
</dbReference>
<dbReference type="AlphaFoldDB" id="A0A6M0S0Q5"/>
<accession>A0A6M0S0Q5</accession>
<dbReference type="RefSeq" id="WP_163660173.1">
    <property type="nucleotide sequence ID" value="NZ_QZCE01000001.1"/>
</dbReference>
<evidence type="ECO:0000256" key="1">
    <source>
        <dbReference type="ARBA" id="ARBA00023015"/>
    </source>
</evidence>
<protein>
    <submittedName>
        <fullName evidence="5">AraC family transcriptional regulator</fullName>
    </submittedName>
</protein>
<dbReference type="InterPro" id="IPR018060">
    <property type="entry name" value="HTH_AraC"/>
</dbReference>
<evidence type="ECO:0000256" key="2">
    <source>
        <dbReference type="ARBA" id="ARBA00023125"/>
    </source>
</evidence>
<dbReference type="EMBL" id="QZCE01000001">
    <property type="protein sequence ID" value="NEZ62037.1"/>
    <property type="molecule type" value="Genomic_DNA"/>
</dbReference>
<keyword evidence="2" id="KW-0238">DNA-binding</keyword>
<dbReference type="InterPro" id="IPR053142">
    <property type="entry name" value="PchR_regulatory_protein"/>
</dbReference>
<dbReference type="Pfam" id="PF12833">
    <property type="entry name" value="HTH_18"/>
    <property type="match status" value="1"/>
</dbReference>
<dbReference type="GO" id="GO:0043565">
    <property type="term" value="F:sequence-specific DNA binding"/>
    <property type="evidence" value="ECO:0007669"/>
    <property type="project" value="InterPro"/>
</dbReference>
<dbReference type="Gene3D" id="1.10.10.60">
    <property type="entry name" value="Homeodomain-like"/>
    <property type="match status" value="2"/>
</dbReference>
<feature type="domain" description="HTH araC/xylS-type" evidence="4">
    <location>
        <begin position="238"/>
        <end position="336"/>
    </location>
</feature>
<dbReference type="InterPro" id="IPR018062">
    <property type="entry name" value="HTH_AraC-typ_CS"/>
</dbReference>
<evidence type="ECO:0000313" key="6">
    <source>
        <dbReference type="Proteomes" id="UP000473574"/>
    </source>
</evidence>
<keyword evidence="1" id="KW-0805">Transcription regulation</keyword>
<dbReference type="PROSITE" id="PS01124">
    <property type="entry name" value="HTH_ARAC_FAMILY_2"/>
    <property type="match status" value="1"/>
</dbReference>
<evidence type="ECO:0000259" key="4">
    <source>
        <dbReference type="PROSITE" id="PS01124"/>
    </source>
</evidence>
<dbReference type="Proteomes" id="UP000473574">
    <property type="component" value="Unassembled WGS sequence"/>
</dbReference>
<reference evidence="5 6" key="1">
    <citation type="journal article" date="2020" name="Microb. Ecol.">
        <title>Ecogenomics of the Marine Benthic Filamentous Cyanobacterium Adonisia.</title>
        <authorList>
            <person name="Walter J.M."/>
            <person name="Coutinho F.H."/>
            <person name="Leomil L."/>
            <person name="Hargreaves P.I."/>
            <person name="Campeao M.E."/>
            <person name="Vieira V.V."/>
            <person name="Silva B.S."/>
            <person name="Fistarol G.O."/>
            <person name="Salomon P.S."/>
            <person name="Sawabe T."/>
            <person name="Mino S."/>
            <person name="Hosokawa M."/>
            <person name="Miyashita H."/>
            <person name="Maruyama F."/>
            <person name="van Verk M.C."/>
            <person name="Dutilh B.E."/>
            <person name="Thompson C.C."/>
            <person name="Thompson F.L."/>
        </authorList>
    </citation>
    <scope>NUCLEOTIDE SEQUENCE [LARGE SCALE GENOMIC DNA]</scope>
    <source>
        <strain evidence="5 6">CCMR0082</strain>
    </source>
</reference>